<feature type="region of interest" description="Disordered" evidence="2">
    <location>
        <begin position="1"/>
        <end position="53"/>
    </location>
</feature>
<evidence type="ECO:0000313" key="3">
    <source>
        <dbReference type="EMBL" id="CAE6951227.1"/>
    </source>
</evidence>
<keyword evidence="1" id="KW-0175">Coiled coil</keyword>
<protein>
    <submittedName>
        <fullName evidence="3">Uncharacterized protein</fullName>
    </submittedName>
</protein>
<gene>
    <name evidence="3" type="ORF">SNAT2548_LOCUS1582</name>
</gene>
<feature type="compositionally biased region" description="Low complexity" evidence="2">
    <location>
        <begin position="24"/>
        <end position="43"/>
    </location>
</feature>
<dbReference type="OrthoDB" id="430332at2759"/>
<dbReference type="EMBL" id="CAJNDS010000089">
    <property type="protein sequence ID" value="CAE6951227.1"/>
    <property type="molecule type" value="Genomic_DNA"/>
</dbReference>
<dbReference type="SUPFAM" id="SSF58113">
    <property type="entry name" value="Apolipoprotein A-I"/>
    <property type="match status" value="1"/>
</dbReference>
<accession>A0A812HHE0</accession>
<evidence type="ECO:0000313" key="4">
    <source>
        <dbReference type="Proteomes" id="UP000604046"/>
    </source>
</evidence>
<sequence length="670" mass="73835">MQEKKSEKEKHQGRHETTRHGQHGQHQAQQPEQPEQPNQEQTGDGAEEGSWRDFIPYFGHAVDGGVQSGWEQAACDLEAAPHASLRGASLRPPLVLAQVAPDYANVKAREASLRAVSDIEQQEARAASAAGAALRELRKTSAEAVINKANRWRTVHDLLAGSKPKNAKSLEETLEAKTKKLEQFTKSYNVSQKGAVDFNVTRAAELFEAVSKALAMVEQSVEAHRHDAKASVKAAQQDALGQVQKLEGQARAAVRAWRSDGRRAVRAQREANMPEQLYESHDDLMRDAVGDAEGQAQNVAERLDDSINEYYEHLADELGDLSIDARSTALRHSAEMAQDRLQELARGLGAQAALREAQVGAAEKSWKESHAPQLLAALPQSTNVSSEVVTAQAQEQRAADGFQSKLKSLKETPAEHILSKASDWQTLQELAAASRPHGADSWEKALESNTKKLEKFNNESHKSVLDFNASRAAELADAVKKASPQVKHDLEEQKHNMKAAMKDARHRAHQRVKTLEAEAKTAAKSWKFHGRRAVKAQREARVPEHVYEQHEDRVQDAVGDAEEKAEDAAERLEEKLSRHFEKLEDELGDLSIDAHSKELRHSAEKAQDRLQELARGLGAQAALREAQAAARFGAAEKSWKESHAPQLLDATAAGNHLRGSRFLGFSAVCD</sequence>
<comment type="caution">
    <text evidence="3">The sequence shown here is derived from an EMBL/GenBank/DDBJ whole genome shotgun (WGS) entry which is preliminary data.</text>
</comment>
<dbReference type="AlphaFoldDB" id="A0A812HHE0"/>
<keyword evidence="4" id="KW-1185">Reference proteome</keyword>
<proteinExistence type="predicted"/>
<organism evidence="3 4">
    <name type="scientific">Symbiodinium natans</name>
    <dbReference type="NCBI Taxonomy" id="878477"/>
    <lineage>
        <taxon>Eukaryota</taxon>
        <taxon>Sar</taxon>
        <taxon>Alveolata</taxon>
        <taxon>Dinophyceae</taxon>
        <taxon>Suessiales</taxon>
        <taxon>Symbiodiniaceae</taxon>
        <taxon>Symbiodinium</taxon>
    </lineage>
</organism>
<feature type="region of interest" description="Disordered" evidence="2">
    <location>
        <begin position="549"/>
        <end position="569"/>
    </location>
</feature>
<evidence type="ECO:0000256" key="2">
    <source>
        <dbReference type="SAM" id="MobiDB-lite"/>
    </source>
</evidence>
<dbReference type="Proteomes" id="UP000604046">
    <property type="component" value="Unassembled WGS sequence"/>
</dbReference>
<feature type="compositionally biased region" description="Basic and acidic residues" evidence="2">
    <location>
        <begin position="1"/>
        <end position="19"/>
    </location>
</feature>
<evidence type="ECO:0000256" key="1">
    <source>
        <dbReference type="SAM" id="Coils"/>
    </source>
</evidence>
<reference evidence="3" key="1">
    <citation type="submission" date="2021-02" db="EMBL/GenBank/DDBJ databases">
        <authorList>
            <person name="Dougan E. K."/>
            <person name="Rhodes N."/>
            <person name="Thang M."/>
            <person name="Chan C."/>
        </authorList>
    </citation>
    <scope>NUCLEOTIDE SEQUENCE</scope>
</reference>
<feature type="coiled-coil region" evidence="1">
    <location>
        <begin position="487"/>
        <end position="518"/>
    </location>
</feature>
<name>A0A812HHE0_9DINO</name>